<dbReference type="Proteomes" id="UP000256977">
    <property type="component" value="Unassembled WGS sequence"/>
</dbReference>
<dbReference type="InterPro" id="IPR049492">
    <property type="entry name" value="BD-FAE-like_dom"/>
</dbReference>
<dbReference type="AlphaFoldDB" id="A0A3D9JQQ3"/>
<keyword evidence="1" id="KW-0378">Hydrolase</keyword>
<dbReference type="GO" id="GO:0008236">
    <property type="term" value="F:serine-type peptidase activity"/>
    <property type="evidence" value="ECO:0007669"/>
    <property type="project" value="InterPro"/>
</dbReference>
<protein>
    <submittedName>
        <fullName evidence="4">Prolyl oligopeptidase family protein</fullName>
    </submittedName>
</protein>
<dbReference type="PANTHER" id="PTHR48081">
    <property type="entry name" value="AB HYDROLASE SUPERFAMILY PROTEIN C4A8.06C"/>
    <property type="match status" value="1"/>
</dbReference>
<dbReference type="Gene3D" id="3.40.50.1820">
    <property type="entry name" value="alpha/beta hydrolase"/>
    <property type="match status" value="1"/>
</dbReference>
<dbReference type="InterPro" id="IPR001375">
    <property type="entry name" value="Peptidase_S9_cat"/>
</dbReference>
<evidence type="ECO:0000256" key="1">
    <source>
        <dbReference type="ARBA" id="ARBA00022801"/>
    </source>
</evidence>
<evidence type="ECO:0000313" key="4">
    <source>
        <dbReference type="EMBL" id="RED76358.1"/>
    </source>
</evidence>
<dbReference type="OrthoDB" id="9794725at2"/>
<dbReference type="Pfam" id="PF00326">
    <property type="entry name" value="Peptidase_S9"/>
    <property type="match status" value="1"/>
</dbReference>
<evidence type="ECO:0000259" key="3">
    <source>
        <dbReference type="Pfam" id="PF20434"/>
    </source>
</evidence>
<dbReference type="GO" id="GO:0006508">
    <property type="term" value="P:proteolysis"/>
    <property type="evidence" value="ECO:0007669"/>
    <property type="project" value="InterPro"/>
</dbReference>
<dbReference type="EMBL" id="QRDZ01000012">
    <property type="protein sequence ID" value="RED76358.1"/>
    <property type="molecule type" value="Genomic_DNA"/>
</dbReference>
<name>A0A3D9JQQ3_9BACL</name>
<dbReference type="Pfam" id="PF20434">
    <property type="entry name" value="BD-FAE"/>
    <property type="match status" value="1"/>
</dbReference>
<dbReference type="SUPFAM" id="SSF53474">
    <property type="entry name" value="alpha/beta-Hydrolases"/>
    <property type="match status" value="1"/>
</dbReference>
<comment type="caution">
    <text evidence="4">The sequence shown here is derived from an EMBL/GenBank/DDBJ whole genome shotgun (WGS) entry which is preliminary data.</text>
</comment>
<dbReference type="InterPro" id="IPR029058">
    <property type="entry name" value="AB_hydrolase_fold"/>
</dbReference>
<gene>
    <name evidence="4" type="ORF">DFP98_11275</name>
</gene>
<accession>A0A3D9JQQ3</accession>
<dbReference type="PANTHER" id="PTHR48081:SF6">
    <property type="entry name" value="PEPTIDASE S9 PROLYL OLIGOPEPTIDASE CATALYTIC DOMAIN-CONTAINING PROTEIN"/>
    <property type="match status" value="1"/>
</dbReference>
<dbReference type="InterPro" id="IPR050300">
    <property type="entry name" value="GDXG_lipolytic_enzyme"/>
</dbReference>
<feature type="domain" description="BD-FAE-like" evidence="3">
    <location>
        <begin position="33"/>
        <end position="125"/>
    </location>
</feature>
<feature type="domain" description="Peptidase S9 prolyl oligopeptidase catalytic" evidence="2">
    <location>
        <begin position="158"/>
        <end position="209"/>
    </location>
</feature>
<reference evidence="4 5" key="1">
    <citation type="submission" date="2018-07" db="EMBL/GenBank/DDBJ databases">
        <title>Genomic Encyclopedia of Type Strains, Phase III (KMG-III): the genomes of soil and plant-associated and newly described type strains.</title>
        <authorList>
            <person name="Whitman W."/>
        </authorList>
    </citation>
    <scope>NUCLEOTIDE SEQUENCE [LARGE SCALE GENOMIC DNA]</scope>
    <source>
        <strain evidence="4 5">CECT 7287</strain>
    </source>
</reference>
<evidence type="ECO:0000313" key="5">
    <source>
        <dbReference type="Proteomes" id="UP000256977"/>
    </source>
</evidence>
<sequence length="329" mass="35740">MRTETIALRGRAEVKLTAYLLDASPELSNAALRPAVLVFPGGGYRGLSDREAEPVAMAYLAEGFQAFVLRYSVRTEFPEPLLDAEEALDVIRMRSAGWGVDPERIAAIGFSAGGHLAAALGTMGRVRPNALLLGYPCILSSMSEVLAVPIPSVHREIDERTPPAFLFAACDDTAAPVENTISFMRALDEKGIPFEAHIFQSGGHGLSLAKTHTSGGYRSNVNPRFAEWFALSVSWLREVLGDFSSDEDNSVPQARDAGRYGIDVAIGGMLARQECREAILELFPQLSDKKLAARASSYSLSIVNEALPVPHPDDRMRELDGKLRQIALK</sequence>
<organism evidence="4 5">
    <name type="scientific">Cohnella phaseoli</name>
    <dbReference type="NCBI Taxonomy" id="456490"/>
    <lineage>
        <taxon>Bacteria</taxon>
        <taxon>Bacillati</taxon>
        <taxon>Bacillota</taxon>
        <taxon>Bacilli</taxon>
        <taxon>Bacillales</taxon>
        <taxon>Paenibacillaceae</taxon>
        <taxon>Cohnella</taxon>
    </lineage>
</organism>
<keyword evidence="5" id="KW-1185">Reference proteome</keyword>
<proteinExistence type="predicted"/>
<evidence type="ECO:0000259" key="2">
    <source>
        <dbReference type="Pfam" id="PF00326"/>
    </source>
</evidence>